<keyword evidence="4" id="KW-0256">Endoplasmic reticulum</keyword>
<reference evidence="11" key="1">
    <citation type="submission" date="2022-07" db="EMBL/GenBank/DDBJ databases">
        <title>Phylogenomic reconstructions and comparative analyses of Kickxellomycotina fungi.</title>
        <authorList>
            <person name="Reynolds N.K."/>
            <person name="Stajich J.E."/>
            <person name="Barry K."/>
            <person name="Grigoriev I.V."/>
            <person name="Crous P."/>
            <person name="Smith M.E."/>
        </authorList>
    </citation>
    <scope>NUCLEOTIDE SEQUENCE</scope>
    <source>
        <strain evidence="11">NBRC 105414</strain>
    </source>
</reference>
<dbReference type="CDD" id="cd00821">
    <property type="entry name" value="PH"/>
    <property type="match status" value="1"/>
</dbReference>
<dbReference type="GO" id="GO:0008289">
    <property type="term" value="F:lipid binding"/>
    <property type="evidence" value="ECO:0007669"/>
    <property type="project" value="UniProtKB-KW"/>
</dbReference>
<feature type="region of interest" description="Disordered" evidence="9">
    <location>
        <begin position="226"/>
        <end position="280"/>
    </location>
</feature>
<dbReference type="InterPro" id="IPR058801">
    <property type="entry name" value="PDZD8_N"/>
</dbReference>
<proteinExistence type="predicted"/>
<evidence type="ECO:0000256" key="2">
    <source>
        <dbReference type="ARBA" id="ARBA00022448"/>
    </source>
</evidence>
<evidence type="ECO:0000313" key="11">
    <source>
        <dbReference type="EMBL" id="KAJ2782666.1"/>
    </source>
</evidence>
<dbReference type="Pfam" id="PF26547">
    <property type="entry name" value="PDZD8_N"/>
    <property type="match status" value="1"/>
</dbReference>
<comment type="subcellular location">
    <subcellularLocation>
        <location evidence="1">Endoplasmic reticulum membrane</location>
    </subcellularLocation>
</comment>
<evidence type="ECO:0000256" key="6">
    <source>
        <dbReference type="ARBA" id="ARBA00023055"/>
    </source>
</evidence>
<protein>
    <recommendedName>
        <fullName evidence="10">SMP-LTD domain-containing protein</fullName>
    </recommendedName>
</protein>
<dbReference type="GO" id="GO:1990456">
    <property type="term" value="P:mitochondrion-endoplasmic reticulum membrane tethering"/>
    <property type="evidence" value="ECO:0007669"/>
    <property type="project" value="TreeGrafter"/>
</dbReference>
<dbReference type="PANTHER" id="PTHR13466:SF19">
    <property type="entry name" value="NUCLEUS-VACUOLE JUNCTION PROTEIN 2"/>
    <property type="match status" value="1"/>
</dbReference>
<feature type="compositionally biased region" description="Acidic residues" evidence="9">
    <location>
        <begin position="244"/>
        <end position="257"/>
    </location>
</feature>
<organism evidence="11 12">
    <name type="scientific">Coemansia javaensis</name>
    <dbReference type="NCBI Taxonomy" id="2761396"/>
    <lineage>
        <taxon>Eukaryota</taxon>
        <taxon>Fungi</taxon>
        <taxon>Fungi incertae sedis</taxon>
        <taxon>Zoopagomycota</taxon>
        <taxon>Kickxellomycotina</taxon>
        <taxon>Kickxellomycetes</taxon>
        <taxon>Kickxellales</taxon>
        <taxon>Kickxellaceae</taxon>
        <taxon>Coemansia</taxon>
    </lineage>
</organism>
<gene>
    <name evidence="11" type="ORF">H4R18_002144</name>
</gene>
<dbReference type="OrthoDB" id="26740at2759"/>
<dbReference type="GO" id="GO:0005789">
    <property type="term" value="C:endoplasmic reticulum membrane"/>
    <property type="evidence" value="ECO:0007669"/>
    <property type="project" value="UniProtKB-SubCell"/>
</dbReference>
<evidence type="ECO:0000256" key="7">
    <source>
        <dbReference type="ARBA" id="ARBA00023121"/>
    </source>
</evidence>
<dbReference type="AlphaFoldDB" id="A0A9W8LJK9"/>
<evidence type="ECO:0000256" key="8">
    <source>
        <dbReference type="ARBA" id="ARBA00023136"/>
    </source>
</evidence>
<feature type="region of interest" description="Disordered" evidence="9">
    <location>
        <begin position="523"/>
        <end position="700"/>
    </location>
</feature>
<dbReference type="PANTHER" id="PTHR13466">
    <property type="entry name" value="TEX2 PROTEIN-RELATED"/>
    <property type="match status" value="1"/>
</dbReference>
<evidence type="ECO:0000256" key="3">
    <source>
        <dbReference type="ARBA" id="ARBA00022692"/>
    </source>
</evidence>
<accession>A0A9W8LJK9</accession>
<dbReference type="InterPro" id="IPR031468">
    <property type="entry name" value="SMP_LBD"/>
</dbReference>
<keyword evidence="7" id="KW-0446">Lipid-binding</keyword>
<dbReference type="GO" id="GO:0032865">
    <property type="term" value="C:ERMES complex"/>
    <property type="evidence" value="ECO:0007669"/>
    <property type="project" value="TreeGrafter"/>
</dbReference>
<evidence type="ECO:0000256" key="9">
    <source>
        <dbReference type="SAM" id="MobiDB-lite"/>
    </source>
</evidence>
<dbReference type="SUPFAM" id="SSF50729">
    <property type="entry name" value="PH domain-like"/>
    <property type="match status" value="1"/>
</dbReference>
<dbReference type="Proteomes" id="UP001140217">
    <property type="component" value="Unassembled WGS sequence"/>
</dbReference>
<keyword evidence="5" id="KW-1133">Transmembrane helix</keyword>
<evidence type="ECO:0000256" key="4">
    <source>
        <dbReference type="ARBA" id="ARBA00022824"/>
    </source>
</evidence>
<feature type="domain" description="SMP-LTD" evidence="10">
    <location>
        <begin position="317"/>
        <end position="503"/>
    </location>
</feature>
<feature type="compositionally biased region" description="Basic and acidic residues" evidence="9">
    <location>
        <begin position="523"/>
        <end position="533"/>
    </location>
</feature>
<keyword evidence="12" id="KW-1185">Reference proteome</keyword>
<feature type="compositionally biased region" description="Low complexity" evidence="9">
    <location>
        <begin position="545"/>
        <end position="564"/>
    </location>
</feature>
<evidence type="ECO:0000256" key="1">
    <source>
        <dbReference type="ARBA" id="ARBA00004586"/>
    </source>
</evidence>
<comment type="caution">
    <text evidence="11">The sequence shown here is derived from an EMBL/GenBank/DDBJ whole genome shotgun (WGS) entry which is preliminary data.</text>
</comment>
<keyword evidence="3" id="KW-0812">Transmembrane</keyword>
<dbReference type="EMBL" id="JANBUL010000066">
    <property type="protein sequence ID" value="KAJ2782666.1"/>
    <property type="molecule type" value="Genomic_DNA"/>
</dbReference>
<keyword evidence="6" id="KW-0445">Lipid transport</keyword>
<feature type="compositionally biased region" description="Polar residues" evidence="9">
    <location>
        <begin position="565"/>
        <end position="575"/>
    </location>
</feature>
<evidence type="ECO:0000313" key="12">
    <source>
        <dbReference type="Proteomes" id="UP001140217"/>
    </source>
</evidence>
<keyword evidence="8" id="KW-0472">Membrane</keyword>
<evidence type="ECO:0000256" key="5">
    <source>
        <dbReference type="ARBA" id="ARBA00022989"/>
    </source>
</evidence>
<dbReference type="GO" id="GO:0015914">
    <property type="term" value="P:phospholipid transport"/>
    <property type="evidence" value="ECO:0007669"/>
    <property type="project" value="TreeGrafter"/>
</dbReference>
<name>A0A9W8LJK9_9FUNG</name>
<feature type="compositionally biased region" description="Low complexity" evidence="9">
    <location>
        <begin position="626"/>
        <end position="643"/>
    </location>
</feature>
<dbReference type="PROSITE" id="PS51847">
    <property type="entry name" value="SMP"/>
    <property type="match status" value="1"/>
</dbReference>
<sequence length="700" mass="75830">MSFGILLLTYALGVLTVPALVAAGVLVFWLGAPSELEEKAARSTPAVGRLGGAQPAGAAPLPFSQRRAGWLHIARTLGQPPGLFDGQMKLADMVTRGIAKWIQGKRPDDRPAAPAPADGAQGLYYVVLDGDTLVMYDGEAMGECRGVIIMSKHRVSLRHRKDVTESQVYSRRTPIRLSPVNDDVETDLCRGQVAEYYIYADRPSDKEDWYFALLWSSLEFGALERGDGDRPAGYMPDAAPGAAGEDEEGEEEKEEGGEAQTRARAAQQQPPPQPHLTGADRERMRLSMRRSCMVPDYAGIRAILETISKRGAGPGAGAVSSDEWLNAIVGRIFLGTYRTERVRRHFIHKMQTKFDRVQRPAFLDRVVVADLDVGDHVPVITNPRLESFDANGQVDTSMYMHYMGGFRLVLNTAVKLGALRLSISLAVVLQSLAGKMLLRFKPAPSNRFWLAFYEEPRISLKISPVFMQKQVKYAAVSQAIEKQIHDMLRLTLVLPHMDDTVFFPAAFEDGGILEQSLKDYADAGLDKAGRPGEEDAGQPAVRGTAPAPRRNSSTPRPSMSTPTAISDSSPGSSAESLPRGSPAGAGPGGAPHSPTLSEAAAQWFKRAKGSQAAESARSWWQNLQQGGTTSTSSASTNAATSTGDRLQKRRSGVFSGPAAAAPDSLLVRRRPAAQSHSSDAQQPARRRPPRPASTLRDEDT</sequence>
<keyword evidence="2" id="KW-0813">Transport</keyword>
<evidence type="ECO:0000259" key="10">
    <source>
        <dbReference type="PROSITE" id="PS51847"/>
    </source>
</evidence>
<dbReference type="CDD" id="cd21675">
    <property type="entry name" value="SMP_TEX2"/>
    <property type="match status" value="1"/>
</dbReference>
<feature type="compositionally biased region" description="Low complexity" evidence="9">
    <location>
        <begin position="258"/>
        <end position="268"/>
    </location>
</feature>